<dbReference type="Proteomes" id="UP001266305">
    <property type="component" value="Unassembled WGS sequence"/>
</dbReference>
<keyword evidence="3" id="KW-1185">Reference proteome</keyword>
<reference evidence="2 3" key="1">
    <citation type="submission" date="2023-05" db="EMBL/GenBank/DDBJ databases">
        <title>B98-5 Cell Line De Novo Hybrid Assembly: An Optical Mapping Approach.</title>
        <authorList>
            <person name="Kananen K."/>
            <person name="Auerbach J.A."/>
            <person name="Kautto E."/>
            <person name="Blachly J.S."/>
        </authorList>
    </citation>
    <scope>NUCLEOTIDE SEQUENCE [LARGE SCALE GENOMIC DNA]</scope>
    <source>
        <strain evidence="2">B95-8</strain>
        <tissue evidence="2">Cell line</tissue>
    </source>
</reference>
<sequence>MLYAQANKSMGMLSTASALNGETDAVQAGLSEAGTPSPVNNRDPVHVCQTPELEH</sequence>
<evidence type="ECO:0000256" key="1">
    <source>
        <dbReference type="SAM" id="MobiDB-lite"/>
    </source>
</evidence>
<gene>
    <name evidence="2" type="ORF">P7K49_014078</name>
</gene>
<dbReference type="EMBL" id="JASSZA010000006">
    <property type="protein sequence ID" value="KAK2108913.1"/>
    <property type="molecule type" value="Genomic_DNA"/>
</dbReference>
<evidence type="ECO:0000313" key="2">
    <source>
        <dbReference type="EMBL" id="KAK2108913.1"/>
    </source>
</evidence>
<protein>
    <submittedName>
        <fullName evidence="2">Uncharacterized protein</fullName>
    </submittedName>
</protein>
<feature type="region of interest" description="Disordered" evidence="1">
    <location>
        <begin position="24"/>
        <end position="55"/>
    </location>
</feature>
<name>A0ABQ9VHU4_SAGOE</name>
<organism evidence="2 3">
    <name type="scientific">Saguinus oedipus</name>
    <name type="common">Cotton-top tamarin</name>
    <name type="synonym">Oedipomidas oedipus</name>
    <dbReference type="NCBI Taxonomy" id="9490"/>
    <lineage>
        <taxon>Eukaryota</taxon>
        <taxon>Metazoa</taxon>
        <taxon>Chordata</taxon>
        <taxon>Craniata</taxon>
        <taxon>Vertebrata</taxon>
        <taxon>Euteleostomi</taxon>
        <taxon>Mammalia</taxon>
        <taxon>Eutheria</taxon>
        <taxon>Euarchontoglires</taxon>
        <taxon>Primates</taxon>
        <taxon>Haplorrhini</taxon>
        <taxon>Platyrrhini</taxon>
        <taxon>Cebidae</taxon>
        <taxon>Callitrichinae</taxon>
        <taxon>Saguinus</taxon>
    </lineage>
</organism>
<accession>A0ABQ9VHU4</accession>
<proteinExistence type="predicted"/>
<evidence type="ECO:0000313" key="3">
    <source>
        <dbReference type="Proteomes" id="UP001266305"/>
    </source>
</evidence>
<comment type="caution">
    <text evidence="2">The sequence shown here is derived from an EMBL/GenBank/DDBJ whole genome shotgun (WGS) entry which is preliminary data.</text>
</comment>